<comment type="caution">
    <text evidence="3">The sequence shown here is derived from an EMBL/GenBank/DDBJ whole genome shotgun (WGS) entry which is preliminary data.</text>
</comment>
<dbReference type="InterPro" id="IPR011579">
    <property type="entry name" value="ATPase_dom"/>
</dbReference>
<organism evidence="3 4">
    <name type="scientific">Segatella buccae ATCC 33574</name>
    <dbReference type="NCBI Taxonomy" id="873513"/>
    <lineage>
        <taxon>Bacteria</taxon>
        <taxon>Pseudomonadati</taxon>
        <taxon>Bacteroidota</taxon>
        <taxon>Bacteroidia</taxon>
        <taxon>Bacteroidales</taxon>
        <taxon>Prevotellaceae</taxon>
        <taxon>Segatella</taxon>
    </lineage>
</organism>
<dbReference type="PANTHER" id="PTHR34704:SF1">
    <property type="entry name" value="ATPASE"/>
    <property type="match status" value="1"/>
</dbReference>
<proteinExistence type="predicted"/>
<reference evidence="3 4" key="1">
    <citation type="submission" date="2010-10" db="EMBL/GenBank/DDBJ databases">
        <authorList>
            <person name="Muzny D."/>
            <person name="Qin X."/>
            <person name="Deng J."/>
            <person name="Jiang H."/>
            <person name="Liu Y."/>
            <person name="Qu J."/>
            <person name="Song X.-Z."/>
            <person name="Zhang L."/>
            <person name="Thornton R."/>
            <person name="Coyle M."/>
            <person name="Francisco L."/>
            <person name="Jackson L."/>
            <person name="Javaid M."/>
            <person name="Korchina V."/>
            <person name="Kovar C."/>
            <person name="Mata R."/>
            <person name="Mathew T."/>
            <person name="Ngo R."/>
            <person name="Nguyen L."/>
            <person name="Nguyen N."/>
            <person name="Okwuonu G."/>
            <person name="Ongeri F."/>
            <person name="Pham C."/>
            <person name="Simmons D."/>
            <person name="Wilczek-Boney K."/>
            <person name="Hale W."/>
            <person name="Jakkamsetti A."/>
            <person name="Pham P."/>
            <person name="Ruth R."/>
            <person name="San Lucas F."/>
            <person name="Warren J."/>
            <person name="Zhang J."/>
            <person name="Zhao Z."/>
            <person name="Zhou C."/>
            <person name="Zhu D."/>
            <person name="Lee S."/>
            <person name="Bess C."/>
            <person name="Blankenburg K."/>
            <person name="Forbes L."/>
            <person name="Fu Q."/>
            <person name="Gubbala S."/>
            <person name="Hirani K."/>
            <person name="Jayaseelan J.C."/>
            <person name="Lara F."/>
            <person name="Munidasa M."/>
            <person name="Palculict T."/>
            <person name="Patil S."/>
            <person name="Pu L.-L."/>
            <person name="Saada N."/>
            <person name="Tang L."/>
            <person name="Weissenberger G."/>
            <person name="Zhu Y."/>
            <person name="Hemphill L."/>
            <person name="Shang Y."/>
            <person name="Youmans B."/>
            <person name="Ayvaz T."/>
            <person name="Ross M."/>
            <person name="Santibanez J."/>
            <person name="Aqrawi P."/>
            <person name="Gross S."/>
            <person name="Joshi V."/>
            <person name="Fowler G."/>
            <person name="Nazareth L."/>
            <person name="Reid J."/>
            <person name="Worley K."/>
            <person name="Petrosino J."/>
            <person name="Highlander S."/>
            <person name="Gibbs R."/>
        </authorList>
    </citation>
    <scope>NUCLEOTIDE SEQUENCE [LARGE SCALE GENOMIC DNA]</scope>
    <source>
        <strain evidence="3 4">ATCC 33574</strain>
    </source>
</reference>
<dbReference type="HOGENOM" id="CLU_041137_3_0_10"/>
<dbReference type="EMBL" id="AEPD01000011">
    <property type="protein sequence ID" value="EFU31528.1"/>
    <property type="molecule type" value="Genomic_DNA"/>
</dbReference>
<feature type="domain" description="ATPase" evidence="1">
    <location>
        <begin position="3"/>
        <end position="209"/>
    </location>
</feature>
<dbReference type="InterPro" id="IPR004256">
    <property type="entry name" value="DUF234"/>
</dbReference>
<evidence type="ECO:0000259" key="1">
    <source>
        <dbReference type="Pfam" id="PF01637"/>
    </source>
</evidence>
<evidence type="ECO:0000313" key="3">
    <source>
        <dbReference type="EMBL" id="EFU31528.1"/>
    </source>
</evidence>
<accession>E6K4F3</accession>
<dbReference type="SUPFAM" id="SSF52540">
    <property type="entry name" value="P-loop containing nucleoside triphosphate hydrolases"/>
    <property type="match status" value="1"/>
</dbReference>
<dbReference type="Pfam" id="PF03008">
    <property type="entry name" value="DUF234"/>
    <property type="match status" value="1"/>
</dbReference>
<dbReference type="GO" id="GO:0005524">
    <property type="term" value="F:ATP binding"/>
    <property type="evidence" value="ECO:0007669"/>
    <property type="project" value="InterPro"/>
</dbReference>
<dbReference type="RefSeq" id="WP_004344305.1">
    <property type="nucleotide sequence ID" value="NZ_GL586311.1"/>
</dbReference>
<gene>
    <name evidence="3" type="ORF">HMPREF6485_0455</name>
</gene>
<name>E6K4F3_9BACT</name>
<feature type="domain" description="DUF234" evidence="2">
    <location>
        <begin position="317"/>
        <end position="399"/>
    </location>
</feature>
<protein>
    <recommendedName>
        <fullName evidence="5">DUF234 domain-containing protein</fullName>
    </recommendedName>
</protein>
<dbReference type="InterPro" id="IPR027417">
    <property type="entry name" value="P-loop_NTPase"/>
</dbReference>
<dbReference type="STRING" id="873513.HMPREF6485_0455"/>
<dbReference type="Gene3D" id="3.40.50.300">
    <property type="entry name" value="P-loop containing nucleotide triphosphate hydrolases"/>
    <property type="match status" value="1"/>
</dbReference>
<dbReference type="GeneID" id="93535403"/>
<keyword evidence="4" id="KW-1185">Reference proteome</keyword>
<dbReference type="Pfam" id="PF01637">
    <property type="entry name" value="ATPase_2"/>
    <property type="match status" value="1"/>
</dbReference>
<dbReference type="PANTHER" id="PTHR34704">
    <property type="entry name" value="ATPASE"/>
    <property type="match status" value="1"/>
</dbReference>
<evidence type="ECO:0000313" key="4">
    <source>
        <dbReference type="Proteomes" id="UP000003112"/>
    </source>
</evidence>
<evidence type="ECO:0008006" key="5">
    <source>
        <dbReference type="Google" id="ProtNLM"/>
    </source>
</evidence>
<dbReference type="Proteomes" id="UP000003112">
    <property type="component" value="Unassembled WGS sequence"/>
</dbReference>
<sequence>MKFYDREKELELLRNSEAQAEKAASFTVLMGRRRIGKTSLILKALEGKPFAYLFVSRDNEAMLCDKMQRELQNSLGINVFGRISRFRELFEVIMQASQTRHFTVVFDEIQNLYRINAALFSEMQEIWDRYHRSSHINLIACGSIHTLMKRIFENRAEPLYGRATSKFTLRPFDTSVLKEILGDHAPAYQPDDLLTLYMITGGVAKYVELLMDAGCFSRQEMLDYVCRQDSYFLTEGRDLVSNEFSNDYNTYFSILQLLASGMTRISEIDGVLGKSSGVYLANLENNYEMISKVRPLFSKVGSKVSKYAIRDNFLNFWFRFVYPYQNAIERNQLHLVREGMEEGYSQFSGRVLETYFQSKAMESGKYTEVGNWWDRSGENEVDLVAVNEQNHTGFIAEVKRNPRKISLPALAKKVEALPQATFGKYQFTLGGLSLDDM</sequence>
<dbReference type="AlphaFoldDB" id="E6K4F3"/>
<evidence type="ECO:0000259" key="2">
    <source>
        <dbReference type="Pfam" id="PF03008"/>
    </source>
</evidence>
<dbReference type="eggNOG" id="COG1672">
    <property type="taxonomic scope" value="Bacteria"/>
</dbReference>